<dbReference type="PANTHER" id="PTHR33221:SF5">
    <property type="entry name" value="HTH-TYPE TRANSCRIPTIONAL REGULATOR ISCR"/>
    <property type="match status" value="1"/>
</dbReference>
<organism evidence="2 3">
    <name type="scientific">Thermoflavifilum thermophilum</name>
    <dbReference type="NCBI Taxonomy" id="1393122"/>
    <lineage>
        <taxon>Bacteria</taxon>
        <taxon>Pseudomonadati</taxon>
        <taxon>Bacteroidota</taxon>
        <taxon>Chitinophagia</taxon>
        <taxon>Chitinophagales</taxon>
        <taxon>Chitinophagaceae</taxon>
        <taxon>Thermoflavifilum</taxon>
    </lineage>
</organism>
<dbReference type="STRING" id="1393122.SAMN05660895_2026"/>
<dbReference type="OrthoDB" id="9802344at2"/>
<evidence type="ECO:0000313" key="2">
    <source>
        <dbReference type="EMBL" id="SFV34532.1"/>
    </source>
</evidence>
<dbReference type="SUPFAM" id="SSF46785">
    <property type="entry name" value="Winged helix' DNA-binding domain"/>
    <property type="match status" value="1"/>
</dbReference>
<dbReference type="GO" id="GO:0005829">
    <property type="term" value="C:cytosol"/>
    <property type="evidence" value="ECO:0007669"/>
    <property type="project" value="TreeGrafter"/>
</dbReference>
<dbReference type="GO" id="GO:0003677">
    <property type="term" value="F:DNA binding"/>
    <property type="evidence" value="ECO:0007669"/>
    <property type="project" value="UniProtKB-KW"/>
</dbReference>
<dbReference type="PROSITE" id="PS51197">
    <property type="entry name" value="HTH_RRF2_2"/>
    <property type="match status" value="1"/>
</dbReference>
<dbReference type="GO" id="GO:0003700">
    <property type="term" value="F:DNA-binding transcription factor activity"/>
    <property type="evidence" value="ECO:0007669"/>
    <property type="project" value="TreeGrafter"/>
</dbReference>
<keyword evidence="1" id="KW-0238">DNA-binding</keyword>
<dbReference type="Gene3D" id="1.10.10.10">
    <property type="entry name" value="Winged helix-like DNA-binding domain superfamily/Winged helix DNA-binding domain"/>
    <property type="match status" value="1"/>
</dbReference>
<dbReference type="NCBIfam" id="TIGR00738">
    <property type="entry name" value="rrf2_super"/>
    <property type="match status" value="1"/>
</dbReference>
<sequence>MLSKKTKYALKAMIVLARNHGKGPMLISTISEQENIPKKFLENILLELKNAGMLASKKGAGGGYYLLKPPDTIMLSDIIRLMGGPIALVPCVSLNFYEPCEECKDELTCGIRQVALRVRDASLEILAKTSIKDLAEKEDSLIAMHKKTRQKSHAK</sequence>
<dbReference type="AlphaFoldDB" id="A0A1I7NIP9"/>
<keyword evidence="3" id="KW-1185">Reference proteome</keyword>
<dbReference type="EMBL" id="FPCJ01000001">
    <property type="protein sequence ID" value="SFV34532.1"/>
    <property type="molecule type" value="Genomic_DNA"/>
</dbReference>
<dbReference type="InterPro" id="IPR036388">
    <property type="entry name" value="WH-like_DNA-bd_sf"/>
</dbReference>
<dbReference type="Pfam" id="PF02082">
    <property type="entry name" value="Rrf2"/>
    <property type="match status" value="1"/>
</dbReference>
<dbReference type="PANTHER" id="PTHR33221">
    <property type="entry name" value="WINGED HELIX-TURN-HELIX TRANSCRIPTIONAL REGULATOR, RRF2 FAMILY"/>
    <property type="match status" value="1"/>
</dbReference>
<dbReference type="InterPro" id="IPR036390">
    <property type="entry name" value="WH_DNA-bd_sf"/>
</dbReference>
<accession>A0A1I7NIP9</accession>
<evidence type="ECO:0000313" key="3">
    <source>
        <dbReference type="Proteomes" id="UP000199537"/>
    </source>
</evidence>
<dbReference type="Proteomes" id="UP000199537">
    <property type="component" value="Unassembled WGS sequence"/>
</dbReference>
<dbReference type="InterPro" id="IPR000944">
    <property type="entry name" value="Tscrpt_reg_Rrf2"/>
</dbReference>
<proteinExistence type="predicted"/>
<name>A0A1I7NIP9_9BACT</name>
<reference evidence="3" key="1">
    <citation type="submission" date="2016-10" db="EMBL/GenBank/DDBJ databases">
        <authorList>
            <person name="Varghese N."/>
            <person name="Submissions S."/>
        </authorList>
    </citation>
    <scope>NUCLEOTIDE SEQUENCE [LARGE SCALE GENOMIC DNA]</scope>
    <source>
        <strain evidence="3">DSM 14807</strain>
    </source>
</reference>
<gene>
    <name evidence="2" type="ORF">SAMN05660895_2026</name>
</gene>
<protein>
    <submittedName>
        <fullName evidence="2">Transcriptional regulator, BadM/Rrf2 family</fullName>
    </submittedName>
</protein>
<evidence type="ECO:0000256" key="1">
    <source>
        <dbReference type="ARBA" id="ARBA00023125"/>
    </source>
</evidence>
<dbReference type="RefSeq" id="WP_092460210.1">
    <property type="nucleotide sequence ID" value="NZ_FPCJ01000001.1"/>
</dbReference>